<evidence type="ECO:0000256" key="5">
    <source>
        <dbReference type="ARBA" id="ARBA00023136"/>
    </source>
</evidence>
<dbReference type="GO" id="GO:0005886">
    <property type="term" value="C:plasma membrane"/>
    <property type="evidence" value="ECO:0007669"/>
    <property type="project" value="UniProtKB-SubCell"/>
</dbReference>
<organism evidence="10">
    <name type="scientific">Trypanosoma brucei</name>
    <dbReference type="NCBI Taxonomy" id="5691"/>
    <lineage>
        <taxon>Eukaryota</taxon>
        <taxon>Discoba</taxon>
        <taxon>Euglenozoa</taxon>
        <taxon>Kinetoplastea</taxon>
        <taxon>Metakinetoplastina</taxon>
        <taxon>Trypanosomatida</taxon>
        <taxon>Trypanosomatidae</taxon>
        <taxon>Trypanosoma</taxon>
    </lineage>
</organism>
<feature type="chain" id="PRO_5012023425" evidence="8">
    <location>
        <begin position="23"/>
        <end position="521"/>
    </location>
</feature>
<keyword evidence="7" id="KW-0449">Lipoprotein</keyword>
<dbReference type="Pfam" id="PF10659">
    <property type="entry name" value="Trypan_glycop_C"/>
    <property type="match status" value="1"/>
</dbReference>
<dbReference type="EMBL" id="KX699277">
    <property type="protein sequence ID" value="APD73233.1"/>
    <property type="molecule type" value="Genomic_DNA"/>
</dbReference>
<keyword evidence="5" id="KW-0472">Membrane</keyword>
<reference evidence="10" key="1">
    <citation type="submission" date="2016-08" db="EMBL/GenBank/DDBJ databases">
        <title>VSG repertoire of Trypanosoma brucei EATRO 1125.</title>
        <authorList>
            <person name="Cross G.A."/>
        </authorList>
    </citation>
    <scope>NUCLEOTIDE SEQUENCE</scope>
    <source>
        <strain evidence="10">EATRO 1125</strain>
    </source>
</reference>
<dbReference type="VEuPathDB" id="TriTrypDB:Tb1125.Tb09.v4.0166"/>
<dbReference type="SUPFAM" id="SSF58087">
    <property type="entry name" value="Variant surface glycoprotein (N-terminal domain)"/>
    <property type="match status" value="1"/>
</dbReference>
<protein>
    <submittedName>
        <fullName evidence="10">Variant surface glycoprotein 1125.465</fullName>
    </submittedName>
</protein>
<evidence type="ECO:0000256" key="4">
    <source>
        <dbReference type="ARBA" id="ARBA00022622"/>
    </source>
</evidence>
<keyword evidence="6" id="KW-0325">Glycoprotein</keyword>
<keyword evidence="8" id="KW-0732">Signal</keyword>
<evidence type="ECO:0000313" key="10">
    <source>
        <dbReference type="EMBL" id="APD73233.1"/>
    </source>
</evidence>
<keyword evidence="3" id="KW-1003">Cell membrane</keyword>
<dbReference type="VEuPathDB" id="TriTrypDB:Tb09.v4.0166"/>
<comment type="function">
    <text evidence="1">VSG forms a coat on the surface of the parasite. The trypanosome evades the immune response of the host by expressing a series of antigenically distinct VSGs from an estimated 1000 VSG genes.</text>
</comment>
<accession>A0A1J0R5Z3</accession>
<dbReference type="InterPro" id="IPR019609">
    <property type="entry name" value="Variant_surf_glycoprt_trypan_C"/>
</dbReference>
<feature type="domain" description="Trypanosome variant surface glycoprotein C-terminal" evidence="9">
    <location>
        <begin position="428"/>
        <end position="511"/>
    </location>
</feature>
<evidence type="ECO:0000259" key="9">
    <source>
        <dbReference type="Pfam" id="PF10659"/>
    </source>
</evidence>
<dbReference type="VEuPathDB" id="TriTrypDB:Tb427_000547700"/>
<evidence type="ECO:0000256" key="1">
    <source>
        <dbReference type="ARBA" id="ARBA00002523"/>
    </source>
</evidence>
<evidence type="ECO:0000256" key="8">
    <source>
        <dbReference type="SAM" id="SignalP"/>
    </source>
</evidence>
<feature type="signal peptide" evidence="8">
    <location>
        <begin position="1"/>
        <end position="22"/>
    </location>
</feature>
<proteinExistence type="predicted"/>
<dbReference type="Gene3D" id="3.30.1680.40">
    <property type="match status" value="1"/>
</dbReference>
<evidence type="ECO:0000256" key="7">
    <source>
        <dbReference type="ARBA" id="ARBA00023288"/>
    </source>
</evidence>
<comment type="subcellular location">
    <subcellularLocation>
        <location evidence="2">Cell membrane</location>
        <topology evidence="2">Lipid-anchor</topology>
        <topology evidence="2">GPI-anchor</topology>
    </subcellularLocation>
</comment>
<evidence type="ECO:0000256" key="6">
    <source>
        <dbReference type="ARBA" id="ARBA00023180"/>
    </source>
</evidence>
<evidence type="ECO:0000256" key="2">
    <source>
        <dbReference type="ARBA" id="ARBA00004609"/>
    </source>
</evidence>
<dbReference type="GO" id="GO:0098552">
    <property type="term" value="C:side of membrane"/>
    <property type="evidence" value="ECO:0007669"/>
    <property type="project" value="UniProtKB-KW"/>
</dbReference>
<sequence>MERKSTELALLLLLNIAAASLQVPGYDTAGGKVTNVCEEATYAYALAYQLEQRLEPLKISVVKLKNSALAHAMAAAQTDDIQRKRGSTALAALAQSRYATAALNLQTAQQKTLEATTALKNRAAQILTAAKKHITSEATASATAYSGSQNKMTGGKVCSFTNTYKSHQTGDCDFSKITEGTIKAADTNPNELTKIKLSPDALFQLQTLNVKAEAKGDIGTTAPSTATTQGSCYDSGSAANPTNTGITAQVTAIPSSLAQQEVNIFEGDTSERKCVTLQPTQATDGPLSQKHLRSKLCEALKATLTAPASPEEETIATLSADEELVKILLAMDGNDKPPAGTATEDLIKNALGRSEATYADNFKKPVAAQQQSISIGGSKITGTLLTIAAGVDGPKTHAYLLGQEAKRALAAKSLSDQQTEATATQKQCDTHSDKTAEECTKLGCGHDAEKQKCKAKPGANGAKAEGTEEKTTEKCKGKLEPECTKAPECKWENNACKDSSLLVTNKFSLALLSLVCCILSL</sequence>
<evidence type="ECO:0000256" key="3">
    <source>
        <dbReference type="ARBA" id="ARBA00022475"/>
    </source>
</evidence>
<name>A0A1J0R5Z3_9TRYP</name>
<keyword evidence="4" id="KW-0336">GPI-anchor</keyword>
<dbReference type="AlphaFoldDB" id="A0A1J0R5Z3"/>